<dbReference type="EMBL" id="RJSF01000019">
    <property type="protein sequence ID" value="RNM16116.1"/>
    <property type="molecule type" value="Genomic_DNA"/>
</dbReference>
<evidence type="ECO:0000256" key="1">
    <source>
        <dbReference type="SAM" id="SignalP"/>
    </source>
</evidence>
<proteinExistence type="predicted"/>
<accession>A0A3N0GVB7</accession>
<dbReference type="InterPro" id="IPR036278">
    <property type="entry name" value="Sialidase_sf"/>
</dbReference>
<dbReference type="InterPro" id="IPR006311">
    <property type="entry name" value="TAT_signal"/>
</dbReference>
<dbReference type="OrthoDB" id="9813892at2"/>
<dbReference type="PROSITE" id="PS51318">
    <property type="entry name" value="TAT"/>
    <property type="match status" value="1"/>
</dbReference>
<organism evidence="2 3">
    <name type="scientific">Nocardioides pocheonensis</name>
    <dbReference type="NCBI Taxonomy" id="661485"/>
    <lineage>
        <taxon>Bacteria</taxon>
        <taxon>Bacillati</taxon>
        <taxon>Actinomycetota</taxon>
        <taxon>Actinomycetes</taxon>
        <taxon>Propionibacteriales</taxon>
        <taxon>Nocardioidaceae</taxon>
        <taxon>Nocardioides</taxon>
    </lineage>
</organism>
<evidence type="ECO:0000313" key="3">
    <source>
        <dbReference type="Proteomes" id="UP000279994"/>
    </source>
</evidence>
<name>A0A3N0GVB7_9ACTN</name>
<dbReference type="RefSeq" id="WP_123222369.1">
    <property type="nucleotide sequence ID" value="NZ_RJSF01000019.1"/>
</dbReference>
<keyword evidence="3" id="KW-1185">Reference proteome</keyword>
<feature type="chain" id="PRO_5018221272" evidence="1">
    <location>
        <begin position="31"/>
        <end position="603"/>
    </location>
</feature>
<dbReference type="Gene3D" id="2.120.10.10">
    <property type="match status" value="2"/>
</dbReference>
<evidence type="ECO:0000313" key="2">
    <source>
        <dbReference type="EMBL" id="RNM16116.1"/>
    </source>
</evidence>
<sequence length="603" mass="61068">MSVRRKRIMTALVATAALVAGAIGLGTAEAATPNSGTLSDTSAPVTWTGGPFVTANVTAQASGQPDCTAPGSCDDFALHVSAPAGYDTGHNVQVKVGWSNTAADFDVYLYDAAGNLAATAASSADPETITVPPNTGDYVVRVVPFAPLGQSYSATASMVAKPVNPAPGTATPPGFTDYPADPAIADPNGAGEPSIGFDTRTGATLYQAGLATLKATFDDTTSPARASWSDVSAKAATGCPQGSTTSLDPILFTDRATGRTWESQLSGADSLTCYTDNDGASWSPSQGGGIPSGVDHQTIGGGPYSPNGVGALPTSTYPNAVYYCSQDIATAFCAVSRDGGVTFGAGVPTYSLLDCGGIHGHVKVAPDGTAYLPNRSCGATAAVAVSTDNGTSWTVRNVPGTSASDADPSVGIGANGTVYFGSVGSDGVPAVATSTDQGKTWAHGQQVGTDLGIKNAVFPTVVAGDDNRAAFAFLGTTTAGNYQDINNFHGVWHLYVATTYDGGQTWVTSDATPNDPVQVGSICTGGTTCGADRNLLDFIDVTMDDHGRVEVAFADGCTGSCVTGGTNTRTAYPTIARQSSGLTLLSTFDPVVTTATKKTKKLR</sequence>
<feature type="signal peptide" evidence="1">
    <location>
        <begin position="1"/>
        <end position="30"/>
    </location>
</feature>
<dbReference type="Gene3D" id="2.60.120.380">
    <property type="match status" value="1"/>
</dbReference>
<dbReference type="AlphaFoldDB" id="A0A3N0GVB7"/>
<comment type="caution">
    <text evidence="2">The sequence shown here is derived from an EMBL/GenBank/DDBJ whole genome shotgun (WGS) entry which is preliminary data.</text>
</comment>
<reference evidence="2 3" key="1">
    <citation type="submission" date="2018-11" db="EMBL/GenBank/DDBJ databases">
        <authorList>
            <person name="Li F."/>
        </authorList>
    </citation>
    <scope>NUCLEOTIDE SEQUENCE [LARGE SCALE GENOMIC DNA]</scope>
    <source>
        <strain evidence="2 3">Gsoil 818</strain>
    </source>
</reference>
<gene>
    <name evidence="2" type="ORF">EFL26_08195</name>
</gene>
<protein>
    <submittedName>
        <fullName evidence="2">Exo-alpha-sialidase</fullName>
    </submittedName>
</protein>
<dbReference type="Proteomes" id="UP000279994">
    <property type="component" value="Unassembled WGS sequence"/>
</dbReference>
<dbReference type="CDD" id="cd15482">
    <property type="entry name" value="Sialidase_non-viral"/>
    <property type="match status" value="1"/>
</dbReference>
<keyword evidence="1" id="KW-0732">Signal</keyword>
<dbReference type="SUPFAM" id="SSF50939">
    <property type="entry name" value="Sialidases"/>
    <property type="match status" value="1"/>
</dbReference>